<gene>
    <name evidence="10" type="ORF">IAA89_00135</name>
</gene>
<name>A0A9D9H7D3_9LACO</name>
<feature type="transmembrane region" description="Helical" evidence="9">
    <location>
        <begin position="147"/>
        <end position="168"/>
    </location>
</feature>
<evidence type="ECO:0000313" key="10">
    <source>
        <dbReference type="EMBL" id="MBO8440851.1"/>
    </source>
</evidence>
<feature type="transmembrane region" description="Helical" evidence="9">
    <location>
        <begin position="77"/>
        <end position="98"/>
    </location>
</feature>
<feature type="transmembrane region" description="Helical" evidence="9">
    <location>
        <begin position="5"/>
        <end position="23"/>
    </location>
</feature>
<evidence type="ECO:0000256" key="9">
    <source>
        <dbReference type="SAM" id="Phobius"/>
    </source>
</evidence>
<dbReference type="InterPro" id="IPR007272">
    <property type="entry name" value="Sulf_transp_TsuA/YedE"/>
</dbReference>
<dbReference type="PANTHER" id="PTHR30574">
    <property type="entry name" value="INNER MEMBRANE PROTEIN YEDE"/>
    <property type="match status" value="1"/>
</dbReference>
<reference evidence="10" key="1">
    <citation type="submission" date="2020-10" db="EMBL/GenBank/DDBJ databases">
        <authorList>
            <person name="Gilroy R."/>
        </authorList>
    </citation>
    <scope>NUCLEOTIDE SEQUENCE</scope>
    <source>
        <strain evidence="10">C6-149</strain>
    </source>
</reference>
<protein>
    <submittedName>
        <fullName evidence="10">YeeE/YedE family protein</fullName>
    </submittedName>
</protein>
<dbReference type="Pfam" id="PF04143">
    <property type="entry name" value="Sulf_transp"/>
    <property type="match status" value="1"/>
</dbReference>
<organism evidence="10 11">
    <name type="scientific">Candidatus Gallilactobacillus intestinavium</name>
    <dbReference type="NCBI Taxonomy" id="2840838"/>
    <lineage>
        <taxon>Bacteria</taxon>
        <taxon>Bacillati</taxon>
        <taxon>Bacillota</taxon>
        <taxon>Bacilli</taxon>
        <taxon>Lactobacillales</taxon>
        <taxon>Lactobacillaceae</taxon>
        <taxon>Lactobacillaceae incertae sedis</taxon>
        <taxon>Candidatus Gallilactobacillus</taxon>
    </lineage>
</organism>
<dbReference type="EMBL" id="JADIMP010000005">
    <property type="protein sequence ID" value="MBO8440851.1"/>
    <property type="molecule type" value="Genomic_DNA"/>
</dbReference>
<evidence type="ECO:0000256" key="5">
    <source>
        <dbReference type="ARBA" id="ARBA00022692"/>
    </source>
</evidence>
<comment type="subcellular location">
    <subcellularLocation>
        <location evidence="1">Cell inner membrane</location>
        <topology evidence="1">Multi-pass membrane protein</topology>
    </subcellularLocation>
</comment>
<evidence type="ECO:0000313" key="11">
    <source>
        <dbReference type="Proteomes" id="UP000823614"/>
    </source>
</evidence>
<keyword evidence="4" id="KW-0997">Cell inner membrane</keyword>
<sequence length="177" mass="19368">MSKNIFKSIVILGLSFVLAIMLVKPIGVSTEYSTTAGIIEKTFDPTIVSKKKDGKIETSNKYYQDNPKIANNIEHPLSYSMLFVVSIPFGALLASLIFKKKSQLSTTKNDNHILNNPLILFLGGFLLLFGARWAGRCTSGHMMQSSTSGIVFALAVSFTGIIIAVLTAKLARKDHKK</sequence>
<keyword evidence="6 9" id="KW-1133">Transmembrane helix</keyword>
<feature type="transmembrane region" description="Helical" evidence="9">
    <location>
        <begin position="118"/>
        <end position="135"/>
    </location>
</feature>
<keyword evidence="2" id="KW-0813">Transport</keyword>
<dbReference type="PANTHER" id="PTHR30574:SF1">
    <property type="entry name" value="SULPHUR TRANSPORT DOMAIN-CONTAINING PROTEIN"/>
    <property type="match status" value="1"/>
</dbReference>
<evidence type="ECO:0000256" key="6">
    <source>
        <dbReference type="ARBA" id="ARBA00022989"/>
    </source>
</evidence>
<evidence type="ECO:0000256" key="3">
    <source>
        <dbReference type="ARBA" id="ARBA00022475"/>
    </source>
</evidence>
<proteinExistence type="inferred from homology"/>
<evidence type="ECO:0000256" key="1">
    <source>
        <dbReference type="ARBA" id="ARBA00004429"/>
    </source>
</evidence>
<keyword evidence="7 9" id="KW-0472">Membrane</keyword>
<evidence type="ECO:0000256" key="2">
    <source>
        <dbReference type="ARBA" id="ARBA00022448"/>
    </source>
</evidence>
<comment type="caution">
    <text evidence="10">The sequence shown here is derived from an EMBL/GenBank/DDBJ whole genome shotgun (WGS) entry which is preliminary data.</text>
</comment>
<comment type="similarity">
    <text evidence="8">Belongs to the TsuA/YedE (TC 9.B.102) family.</text>
</comment>
<dbReference type="Proteomes" id="UP000823614">
    <property type="component" value="Unassembled WGS sequence"/>
</dbReference>
<evidence type="ECO:0000256" key="7">
    <source>
        <dbReference type="ARBA" id="ARBA00023136"/>
    </source>
</evidence>
<reference evidence="10" key="2">
    <citation type="journal article" date="2021" name="PeerJ">
        <title>Extensive microbial diversity within the chicken gut microbiome revealed by metagenomics and culture.</title>
        <authorList>
            <person name="Gilroy R."/>
            <person name="Ravi A."/>
            <person name="Getino M."/>
            <person name="Pursley I."/>
            <person name="Horton D.L."/>
            <person name="Alikhan N.F."/>
            <person name="Baker D."/>
            <person name="Gharbi K."/>
            <person name="Hall N."/>
            <person name="Watson M."/>
            <person name="Adriaenssens E.M."/>
            <person name="Foster-Nyarko E."/>
            <person name="Jarju S."/>
            <person name="Secka A."/>
            <person name="Antonio M."/>
            <person name="Oren A."/>
            <person name="Chaudhuri R.R."/>
            <person name="La Ragione R."/>
            <person name="Hildebrand F."/>
            <person name="Pallen M.J."/>
        </authorList>
    </citation>
    <scope>NUCLEOTIDE SEQUENCE</scope>
    <source>
        <strain evidence="10">C6-149</strain>
    </source>
</reference>
<evidence type="ECO:0000256" key="8">
    <source>
        <dbReference type="ARBA" id="ARBA00035655"/>
    </source>
</evidence>
<dbReference type="GO" id="GO:0005886">
    <property type="term" value="C:plasma membrane"/>
    <property type="evidence" value="ECO:0007669"/>
    <property type="project" value="UniProtKB-SubCell"/>
</dbReference>
<keyword evidence="5 9" id="KW-0812">Transmembrane</keyword>
<evidence type="ECO:0000256" key="4">
    <source>
        <dbReference type="ARBA" id="ARBA00022519"/>
    </source>
</evidence>
<dbReference type="AlphaFoldDB" id="A0A9D9H7D3"/>
<keyword evidence="3" id="KW-1003">Cell membrane</keyword>
<accession>A0A9D9H7D3</accession>